<gene>
    <name evidence="1" type="ordered locus">CF0473</name>
</gene>
<evidence type="ECO:0000313" key="2">
    <source>
        <dbReference type="Proteomes" id="UP000001260"/>
    </source>
</evidence>
<dbReference type="STRING" id="264202.gene:10544294"/>
<evidence type="ECO:0000313" key="1">
    <source>
        <dbReference type="EMBL" id="BAE81245.1"/>
    </source>
</evidence>
<dbReference type="EMBL" id="AP006861">
    <property type="protein sequence ID" value="BAE81245.1"/>
    <property type="molecule type" value="Genomic_DNA"/>
</dbReference>
<keyword evidence="2" id="KW-1185">Reference proteome</keyword>
<protein>
    <submittedName>
        <fullName evidence="1">Uncharacterized protein</fullName>
    </submittedName>
</protein>
<dbReference type="KEGG" id="cfe:BAE81245.1"/>
<dbReference type="HOGENOM" id="CLU_062787_0_0_0"/>
<proteinExistence type="predicted"/>
<organism evidence="1 2">
    <name type="scientific">Chlamydia felis (strain Fe/C-56)</name>
    <name type="common">Chlamydophila felis</name>
    <dbReference type="NCBI Taxonomy" id="264202"/>
    <lineage>
        <taxon>Bacteria</taxon>
        <taxon>Pseudomonadati</taxon>
        <taxon>Chlamydiota</taxon>
        <taxon>Chlamydiia</taxon>
        <taxon>Chlamydiales</taxon>
        <taxon>Chlamydiaceae</taxon>
        <taxon>Chlamydia/Chlamydophila group</taxon>
        <taxon>Chlamydia</taxon>
    </lineage>
</organism>
<dbReference type="NCBIfam" id="NF047332">
    <property type="entry name" value="Chlamy_GarD"/>
    <property type="match status" value="1"/>
</dbReference>
<sequence>MTASLDHLHSNSRVLVFFDTITGNKSTIYEISRCENSSLTRLINSEVTNSNPTINNLAVINGIFLSEAAPLFPERPTPAVQLTSDCSPWFSSQRSPCCNFSESSNFFLIFVQEICTIVNVIYQNTLGNVIRSAVSVCHLVHKSVLFHRQEKKILSLLKNSHISPFKKGGYIASATALNHAKKSAL</sequence>
<dbReference type="AlphaFoldDB" id="Q254P3"/>
<reference evidence="1 2" key="1">
    <citation type="journal article" date="2006" name="DNA Res.">
        <title>Genome sequence of the cat pathogen, Chlamydophila felis.</title>
        <authorList>
            <person name="Azuma Y."/>
            <person name="Hirakawa H."/>
            <person name="Yamashita A."/>
            <person name="Cai Y."/>
            <person name="Rahman M.A."/>
            <person name="Suzuki H."/>
            <person name="Mitaku S."/>
            <person name="Toh H."/>
            <person name="Goto S."/>
            <person name="Murakami T."/>
            <person name="Sugi K."/>
            <person name="Hayashi H."/>
            <person name="Fukushi H."/>
            <person name="Hattori M."/>
            <person name="Kuhara S."/>
            <person name="Shirai M."/>
        </authorList>
    </citation>
    <scope>NUCLEOTIDE SEQUENCE [LARGE SCALE GENOMIC DNA]</scope>
    <source>
        <strain evidence="1 2">Fe/C-56</strain>
    </source>
</reference>
<name>Q254P3_CHLFF</name>
<dbReference type="Proteomes" id="UP000001260">
    <property type="component" value="Chromosome"/>
</dbReference>
<accession>Q254P3</accession>
<dbReference type="RefSeq" id="WP_011458025.1">
    <property type="nucleotide sequence ID" value="NC_007899.1"/>
</dbReference>